<dbReference type="Proteomes" id="UP000034034">
    <property type="component" value="Chromosome"/>
</dbReference>
<dbReference type="SUPFAM" id="SSF48452">
    <property type="entry name" value="TPR-like"/>
    <property type="match status" value="1"/>
</dbReference>
<evidence type="ECO:0000256" key="5">
    <source>
        <dbReference type="ARBA" id="ARBA00023163"/>
    </source>
</evidence>
<dbReference type="InterPro" id="IPR011990">
    <property type="entry name" value="TPR-like_helical_dom_sf"/>
</dbReference>
<keyword evidence="5" id="KW-0804">Transcription</keyword>
<dbReference type="PATRIC" id="fig|408015.6.peg.3647"/>
<evidence type="ECO:0000313" key="8">
    <source>
        <dbReference type="EMBL" id="AKG44982.1"/>
    </source>
</evidence>
<dbReference type="InterPro" id="IPR051677">
    <property type="entry name" value="AfsR-DnrI-RedD_regulator"/>
</dbReference>
<dbReference type="SMART" id="SM00862">
    <property type="entry name" value="Trans_reg_C"/>
    <property type="match status" value="1"/>
</dbReference>
<gene>
    <name evidence="8" type="ORF">SXIM_35980</name>
</gene>
<keyword evidence="4 6" id="KW-0238">DNA-binding</keyword>
<comment type="similarity">
    <text evidence="1">Belongs to the AfsR/DnrI/RedD regulatory family.</text>
</comment>
<dbReference type="SUPFAM" id="SSF46894">
    <property type="entry name" value="C-terminal effector domain of the bipartite response regulators"/>
    <property type="match status" value="1"/>
</dbReference>
<reference evidence="8" key="1">
    <citation type="submission" date="2019-08" db="EMBL/GenBank/DDBJ databases">
        <title>Complete genome sequence of a mangrove-derived Streptomyces xiamenensis.</title>
        <authorList>
            <person name="Xu J."/>
        </authorList>
    </citation>
    <scope>NUCLEOTIDE SEQUENCE</scope>
    <source>
        <strain evidence="8">318</strain>
    </source>
</reference>
<dbReference type="EMBL" id="CP009922">
    <property type="protein sequence ID" value="AKG44982.1"/>
    <property type="molecule type" value="Genomic_DNA"/>
</dbReference>
<evidence type="ECO:0000256" key="6">
    <source>
        <dbReference type="PROSITE-ProRule" id="PRU01091"/>
    </source>
</evidence>
<keyword evidence="3" id="KW-0805">Transcription regulation</keyword>
<dbReference type="PANTHER" id="PTHR35807:SF1">
    <property type="entry name" value="TRANSCRIPTIONAL REGULATOR REDD"/>
    <property type="match status" value="1"/>
</dbReference>
<dbReference type="Gene3D" id="1.25.40.10">
    <property type="entry name" value="Tetratricopeptide repeat domain"/>
    <property type="match status" value="1"/>
</dbReference>
<accession>A0A0F7FY57</accession>
<dbReference type="PROSITE" id="PS51755">
    <property type="entry name" value="OMPR_PHOB"/>
    <property type="match status" value="1"/>
</dbReference>
<evidence type="ECO:0000256" key="4">
    <source>
        <dbReference type="ARBA" id="ARBA00023125"/>
    </source>
</evidence>
<dbReference type="Pfam" id="PF00486">
    <property type="entry name" value="Trans_reg_C"/>
    <property type="match status" value="1"/>
</dbReference>
<dbReference type="KEGG" id="sxi:SXIM_35980"/>
<dbReference type="HOGENOM" id="CLU_004665_0_1_11"/>
<dbReference type="GO" id="GO:0003677">
    <property type="term" value="F:DNA binding"/>
    <property type="evidence" value="ECO:0007669"/>
    <property type="project" value="UniProtKB-UniRule"/>
</dbReference>
<proteinExistence type="inferred from homology"/>
<dbReference type="InterPro" id="IPR001867">
    <property type="entry name" value="OmpR/PhoB-type_DNA-bd"/>
</dbReference>
<dbReference type="Gene3D" id="1.10.10.10">
    <property type="entry name" value="Winged helix-like DNA-binding domain superfamily/Winged helix DNA-binding domain"/>
    <property type="match status" value="1"/>
</dbReference>
<keyword evidence="9" id="KW-1185">Reference proteome</keyword>
<dbReference type="InterPro" id="IPR016032">
    <property type="entry name" value="Sig_transdc_resp-reg_C-effctor"/>
</dbReference>
<feature type="DNA-binding region" description="OmpR/PhoB-type" evidence="6">
    <location>
        <begin position="1"/>
        <end position="100"/>
    </location>
</feature>
<dbReference type="InterPro" id="IPR036388">
    <property type="entry name" value="WH-like_DNA-bd_sf"/>
</dbReference>
<organism evidence="8 9">
    <name type="scientific">Streptomyces xiamenensis</name>
    <dbReference type="NCBI Taxonomy" id="408015"/>
    <lineage>
        <taxon>Bacteria</taxon>
        <taxon>Bacillati</taxon>
        <taxon>Actinomycetota</taxon>
        <taxon>Actinomycetes</taxon>
        <taxon>Kitasatosporales</taxon>
        <taxon>Streptomycetaceae</taxon>
        <taxon>Streptomyces</taxon>
    </lineage>
</organism>
<dbReference type="GO" id="GO:0000160">
    <property type="term" value="P:phosphorelay signal transduction system"/>
    <property type="evidence" value="ECO:0007669"/>
    <property type="project" value="UniProtKB-KW"/>
</dbReference>
<dbReference type="SMART" id="SM01043">
    <property type="entry name" value="BTAD"/>
    <property type="match status" value="1"/>
</dbReference>
<evidence type="ECO:0000313" key="9">
    <source>
        <dbReference type="Proteomes" id="UP000034034"/>
    </source>
</evidence>
<evidence type="ECO:0000256" key="2">
    <source>
        <dbReference type="ARBA" id="ARBA00023012"/>
    </source>
</evidence>
<feature type="domain" description="OmpR/PhoB-type" evidence="7">
    <location>
        <begin position="1"/>
        <end position="100"/>
    </location>
</feature>
<dbReference type="RefSeq" id="WP_046724667.1">
    <property type="nucleotide sequence ID" value="NZ_CBDRAA010000006.1"/>
</dbReference>
<dbReference type="STRING" id="408015.SXIM_35980"/>
<dbReference type="AlphaFoldDB" id="A0A0F7FY57"/>
<evidence type="ECO:0000256" key="3">
    <source>
        <dbReference type="ARBA" id="ARBA00023015"/>
    </source>
</evidence>
<dbReference type="CDD" id="cd15831">
    <property type="entry name" value="BTAD"/>
    <property type="match status" value="1"/>
</dbReference>
<dbReference type="InterPro" id="IPR005158">
    <property type="entry name" value="BTAD"/>
</dbReference>
<name>A0A0F7FY57_9ACTN</name>
<sequence length="269" mass="29413">MEINVLGPLTAHERGVSLVPSATKPRQILAVLALQAGHVVTVPTLVEEVWGSEVPRSAATTLQTYILQLRRHIAAGLVGQPGRCPKDVLVTQHGGYLLDVGTGLVDAQEFDTLLRSGRSAFADEDFGSASDLLGRALGLWRGPALVDVRVGSVLELEVLRLEENRMAALERRIDADLRLGRHRELVPELHVLTARHPMHENFCAQLMLALHRSGGAWRALEAYQRLRETLVNELGLEPSPNLRRLHRAVLSGDPELEFPEATVDGKGTG</sequence>
<dbReference type="FunFam" id="1.25.40.10:FF:000222">
    <property type="entry name" value="SARP family transcriptional regulator"/>
    <property type="match status" value="1"/>
</dbReference>
<protein>
    <submittedName>
        <fullName evidence="8">Regulatory protein</fullName>
    </submittedName>
</protein>
<evidence type="ECO:0000259" key="7">
    <source>
        <dbReference type="PROSITE" id="PS51755"/>
    </source>
</evidence>
<dbReference type="PANTHER" id="PTHR35807">
    <property type="entry name" value="TRANSCRIPTIONAL REGULATOR REDD-RELATED"/>
    <property type="match status" value="1"/>
</dbReference>
<keyword evidence="2" id="KW-0902">Two-component regulatory system</keyword>
<dbReference type="Pfam" id="PF03704">
    <property type="entry name" value="BTAD"/>
    <property type="match status" value="1"/>
</dbReference>
<dbReference type="GO" id="GO:0006355">
    <property type="term" value="P:regulation of DNA-templated transcription"/>
    <property type="evidence" value="ECO:0007669"/>
    <property type="project" value="InterPro"/>
</dbReference>
<evidence type="ECO:0000256" key="1">
    <source>
        <dbReference type="ARBA" id="ARBA00005820"/>
    </source>
</evidence>